<organism evidence="2 3">
    <name type="scientific">Grifola frondosa</name>
    <name type="common">Maitake</name>
    <name type="synonym">Polyporus frondosus</name>
    <dbReference type="NCBI Taxonomy" id="5627"/>
    <lineage>
        <taxon>Eukaryota</taxon>
        <taxon>Fungi</taxon>
        <taxon>Dikarya</taxon>
        <taxon>Basidiomycota</taxon>
        <taxon>Agaricomycotina</taxon>
        <taxon>Agaricomycetes</taxon>
        <taxon>Polyporales</taxon>
        <taxon>Grifolaceae</taxon>
        <taxon>Grifola</taxon>
    </lineage>
</organism>
<keyword evidence="3" id="KW-1185">Reference proteome</keyword>
<feature type="region of interest" description="Disordered" evidence="1">
    <location>
        <begin position="180"/>
        <end position="217"/>
    </location>
</feature>
<reference evidence="2 3" key="1">
    <citation type="submission" date="2016-03" db="EMBL/GenBank/DDBJ databases">
        <title>Whole genome sequencing of Grifola frondosa 9006-11.</title>
        <authorList>
            <person name="Min B."/>
            <person name="Park H."/>
            <person name="Kim J.-G."/>
            <person name="Cho H."/>
            <person name="Oh Y.-L."/>
            <person name="Kong W.-S."/>
            <person name="Choi I.-G."/>
        </authorList>
    </citation>
    <scope>NUCLEOTIDE SEQUENCE [LARGE SCALE GENOMIC DNA]</scope>
    <source>
        <strain evidence="2 3">9006-11</strain>
    </source>
</reference>
<dbReference type="Proteomes" id="UP000092993">
    <property type="component" value="Unassembled WGS sequence"/>
</dbReference>
<dbReference type="OrthoDB" id="2562681at2759"/>
<evidence type="ECO:0000313" key="3">
    <source>
        <dbReference type="Proteomes" id="UP000092993"/>
    </source>
</evidence>
<feature type="compositionally biased region" description="Basic and acidic residues" evidence="1">
    <location>
        <begin position="188"/>
        <end position="214"/>
    </location>
</feature>
<feature type="region of interest" description="Disordered" evidence="1">
    <location>
        <begin position="231"/>
        <end position="259"/>
    </location>
</feature>
<comment type="caution">
    <text evidence="2">The sequence shown here is derived from an EMBL/GenBank/DDBJ whole genome shotgun (WGS) entry which is preliminary data.</text>
</comment>
<evidence type="ECO:0008006" key="4">
    <source>
        <dbReference type="Google" id="ProtNLM"/>
    </source>
</evidence>
<sequence length="259" mass="28372">MHDGEDLPNRNIGNFQRIPTLPRIGHLDLDYSDTPGPTAVPNAEDCIPAQKDVKTRNGSKWLEANAKRLLCEGHASESLNGSGAALTHYISLPQPSIPHSHTHSSHTNIYNHSLLRCHNPNHDSYCPCILPPRHHQGPRGIQDWHGQAYPKNGAGPHNWGSLADERELEDAAEFDEEVDVEEVAGVRSESEPRPAPVERRASSVTEEDRQNAREFRKKALKSGEIDLSAIARTSSAVSTSPPISIPVMSDADTSSTKSL</sequence>
<feature type="compositionally biased region" description="Polar residues" evidence="1">
    <location>
        <begin position="231"/>
        <end position="242"/>
    </location>
</feature>
<evidence type="ECO:0000256" key="1">
    <source>
        <dbReference type="SAM" id="MobiDB-lite"/>
    </source>
</evidence>
<proteinExistence type="predicted"/>
<evidence type="ECO:0000313" key="2">
    <source>
        <dbReference type="EMBL" id="OBZ76957.1"/>
    </source>
</evidence>
<gene>
    <name evidence="2" type="ORF">A0H81_03077</name>
</gene>
<accession>A0A1C7MJZ3</accession>
<dbReference type="STRING" id="5627.A0A1C7MJZ3"/>
<name>A0A1C7MJZ3_GRIFR</name>
<protein>
    <recommendedName>
        <fullName evidence="4">Hyaluronan/mRNA-binding protein domain-containing protein</fullName>
    </recommendedName>
</protein>
<dbReference type="EMBL" id="LUGG01000003">
    <property type="protein sequence ID" value="OBZ76957.1"/>
    <property type="molecule type" value="Genomic_DNA"/>
</dbReference>
<dbReference type="AlphaFoldDB" id="A0A1C7MJZ3"/>